<dbReference type="GO" id="GO:0004818">
    <property type="term" value="F:glutamate-tRNA ligase activity"/>
    <property type="evidence" value="ECO:0007669"/>
    <property type="project" value="TreeGrafter"/>
</dbReference>
<dbReference type="Pfam" id="PF00749">
    <property type="entry name" value="tRNA-synt_1c"/>
    <property type="match status" value="1"/>
</dbReference>
<dbReference type="GO" id="GO:0005739">
    <property type="term" value="C:mitochondrion"/>
    <property type="evidence" value="ECO:0007669"/>
    <property type="project" value="TreeGrafter"/>
</dbReference>
<dbReference type="GO" id="GO:0006424">
    <property type="term" value="P:glutamyl-tRNA aminoacylation"/>
    <property type="evidence" value="ECO:0007669"/>
    <property type="project" value="TreeGrafter"/>
</dbReference>
<keyword evidence="3 7" id="KW-0547">Nucleotide-binding</keyword>
<dbReference type="GO" id="GO:0000049">
    <property type="term" value="F:tRNA binding"/>
    <property type="evidence" value="ECO:0007669"/>
    <property type="project" value="InterPro"/>
</dbReference>
<evidence type="ECO:0000256" key="3">
    <source>
        <dbReference type="ARBA" id="ARBA00022741"/>
    </source>
</evidence>
<evidence type="ECO:0000256" key="4">
    <source>
        <dbReference type="ARBA" id="ARBA00022840"/>
    </source>
</evidence>
<keyword evidence="4 7" id="KW-0067">ATP-binding</keyword>
<dbReference type="InterPro" id="IPR008925">
    <property type="entry name" value="aa_tRNA-synth_I_cd-bd_sf"/>
</dbReference>
<dbReference type="InterPro" id="IPR020058">
    <property type="entry name" value="Glu/Gln-tRNA-synth_Ib_cat-dom"/>
</dbReference>
<dbReference type="InterPro" id="IPR020751">
    <property type="entry name" value="aa-tRNA-synth_I_codon-bd_sub2"/>
</dbReference>
<keyword evidence="6 7" id="KW-0030">Aminoacyl-tRNA synthetase</keyword>
<dbReference type="HOGENOM" id="CLU_015768_7_1_1"/>
<dbReference type="Pfam" id="PF19269">
    <property type="entry name" value="Anticodon_2"/>
    <property type="match status" value="1"/>
</dbReference>
<dbReference type="PANTHER" id="PTHR43311:SF2">
    <property type="entry name" value="GLUTAMATE--TRNA LIGASE, MITOCHONDRIAL-RELATED"/>
    <property type="match status" value="1"/>
</dbReference>
<comment type="similarity">
    <text evidence="1">Belongs to the class-I aminoacyl-tRNA synthetase family. Glutamate--tRNA ligase type 1 subfamily.</text>
</comment>
<evidence type="ECO:0000313" key="12">
    <source>
        <dbReference type="Proteomes" id="UP000008866"/>
    </source>
</evidence>
<dbReference type="SUPFAM" id="SSF52374">
    <property type="entry name" value="Nucleotidylyl transferase"/>
    <property type="match status" value="1"/>
</dbReference>
<dbReference type="eggNOG" id="KOG1149">
    <property type="taxonomic scope" value="Eukaryota"/>
</dbReference>
<dbReference type="Proteomes" id="UP000008866">
    <property type="component" value="Unassembled WGS sequence"/>
</dbReference>
<evidence type="ECO:0000256" key="8">
    <source>
        <dbReference type="SAM" id="MobiDB-lite"/>
    </source>
</evidence>
<feature type="domain" description="Aminoacyl-tRNA synthetase class I anticodon-binding" evidence="10">
    <location>
        <begin position="361"/>
        <end position="399"/>
    </location>
</feature>
<evidence type="ECO:0000256" key="1">
    <source>
        <dbReference type="ARBA" id="ARBA00007894"/>
    </source>
</evidence>
<dbReference type="KEGG" id="abe:ARB_03219"/>
<dbReference type="InterPro" id="IPR045462">
    <property type="entry name" value="aa-tRNA-synth_I_cd-bd"/>
</dbReference>
<dbReference type="Gene3D" id="3.40.50.620">
    <property type="entry name" value="HUPs"/>
    <property type="match status" value="1"/>
</dbReference>
<proteinExistence type="inferred from homology"/>
<dbReference type="RefSeq" id="XP_003010518.1">
    <property type="nucleotide sequence ID" value="XM_003010472.1"/>
</dbReference>
<evidence type="ECO:0000313" key="11">
    <source>
        <dbReference type="EMBL" id="EFE29878.1"/>
    </source>
</evidence>
<keyword evidence="2 7" id="KW-0436">Ligase</keyword>
<dbReference type="AlphaFoldDB" id="D4B430"/>
<reference evidence="12" key="1">
    <citation type="journal article" date="2011" name="Genome Biol.">
        <title>Comparative and functional genomics provide insights into the pathogenicity of dermatophytic fungi.</title>
        <authorList>
            <person name="Burmester A."/>
            <person name="Shelest E."/>
            <person name="Gloeckner G."/>
            <person name="Heddergott C."/>
            <person name="Schindler S."/>
            <person name="Staib P."/>
            <person name="Heidel A."/>
            <person name="Felder M."/>
            <person name="Petzold A."/>
            <person name="Szafranski K."/>
            <person name="Feuermann M."/>
            <person name="Pedruzzi I."/>
            <person name="Priebe S."/>
            <person name="Groth M."/>
            <person name="Winkler R."/>
            <person name="Li W."/>
            <person name="Kniemeyer O."/>
            <person name="Schroeckh V."/>
            <person name="Hertweck C."/>
            <person name="Hube B."/>
            <person name="White T.C."/>
            <person name="Platzer M."/>
            <person name="Guthke R."/>
            <person name="Heitman J."/>
            <person name="Woestemeyer J."/>
            <person name="Zipfel P.F."/>
            <person name="Monod M."/>
            <person name="Brakhage A.A."/>
        </authorList>
    </citation>
    <scope>NUCLEOTIDE SEQUENCE [LARGE SCALE GENOMIC DNA]</scope>
    <source>
        <strain evidence="12">ATCC MYA-4681 / CBS 112371</strain>
    </source>
</reference>
<dbReference type="EMBL" id="ABSU01000034">
    <property type="protein sequence ID" value="EFE29878.1"/>
    <property type="molecule type" value="Genomic_DNA"/>
</dbReference>
<dbReference type="Gene3D" id="1.10.10.350">
    <property type="match status" value="1"/>
</dbReference>
<dbReference type="OMA" id="YHYLRWA"/>
<accession>D4B430</accession>
<gene>
    <name evidence="11" type="ORF">ARB_03219</name>
</gene>
<evidence type="ECO:0000259" key="9">
    <source>
        <dbReference type="Pfam" id="PF00749"/>
    </source>
</evidence>
<comment type="caution">
    <text evidence="11">The sequence shown here is derived from an EMBL/GenBank/DDBJ whole genome shotgun (WGS) entry which is preliminary data.</text>
</comment>
<feature type="region of interest" description="Disordered" evidence="8">
    <location>
        <begin position="401"/>
        <end position="439"/>
    </location>
</feature>
<evidence type="ECO:0000256" key="5">
    <source>
        <dbReference type="ARBA" id="ARBA00022917"/>
    </source>
</evidence>
<keyword evidence="12" id="KW-1185">Reference proteome</keyword>
<evidence type="ECO:0000256" key="7">
    <source>
        <dbReference type="RuleBase" id="RU363037"/>
    </source>
</evidence>
<evidence type="ECO:0000259" key="10">
    <source>
        <dbReference type="Pfam" id="PF19269"/>
    </source>
</evidence>
<dbReference type="PANTHER" id="PTHR43311">
    <property type="entry name" value="GLUTAMATE--TRNA LIGASE"/>
    <property type="match status" value="1"/>
</dbReference>
<protein>
    <submittedName>
        <fullName evidence="11">Uncharacterized protein</fullName>
    </submittedName>
</protein>
<evidence type="ECO:0000256" key="2">
    <source>
        <dbReference type="ARBA" id="ARBA00022598"/>
    </source>
</evidence>
<evidence type="ECO:0000256" key="6">
    <source>
        <dbReference type="ARBA" id="ARBA00023146"/>
    </source>
</evidence>
<keyword evidence="5 7" id="KW-0648">Protein biosynthesis</keyword>
<dbReference type="STRING" id="663331.D4B430"/>
<dbReference type="InterPro" id="IPR014729">
    <property type="entry name" value="Rossmann-like_a/b/a_fold"/>
</dbReference>
<feature type="domain" description="Glutamyl/glutaminyl-tRNA synthetase class Ib catalytic" evidence="9">
    <location>
        <begin position="6"/>
        <end position="204"/>
    </location>
</feature>
<dbReference type="GO" id="GO:0005524">
    <property type="term" value="F:ATP binding"/>
    <property type="evidence" value="ECO:0007669"/>
    <property type="project" value="UniProtKB-KW"/>
</dbReference>
<organism evidence="11 12">
    <name type="scientific">Arthroderma benhamiae (strain ATCC MYA-4681 / CBS 112371)</name>
    <name type="common">Trichophyton mentagrophytes</name>
    <dbReference type="NCBI Taxonomy" id="663331"/>
    <lineage>
        <taxon>Eukaryota</taxon>
        <taxon>Fungi</taxon>
        <taxon>Dikarya</taxon>
        <taxon>Ascomycota</taxon>
        <taxon>Pezizomycotina</taxon>
        <taxon>Eurotiomycetes</taxon>
        <taxon>Eurotiomycetidae</taxon>
        <taxon>Onygenales</taxon>
        <taxon>Arthrodermataceae</taxon>
        <taxon>Trichophyton</taxon>
    </lineage>
</organism>
<dbReference type="GeneID" id="9524630"/>
<dbReference type="SUPFAM" id="SSF48163">
    <property type="entry name" value="An anticodon-binding domain of class I aminoacyl-tRNA synthetases"/>
    <property type="match status" value="1"/>
</dbReference>
<dbReference type="InterPro" id="IPR049940">
    <property type="entry name" value="GluQ/Sye"/>
</dbReference>
<sequence length="439" mass="48835">MGLTPGYDRTCAGISKEESDERAANGELHVVRLRVDDQYPMFNDLVYGKTGQNRPVGQRGGHEGVYPDPILIKSDGHPTYHLANVVDDHFMEITHVIRGTEWMSSTPMHMALYNAFQWKPPQFGHVPLLVDMNGQKLSKRNADIDISFFKDQQGIFPETLSNFAALLGWSHTRKSDVFSLKELEENFNLKLTKGNTVVAFEKLWFLQKAHAKRYAAEGGPQFEAVTQQVVNAVLKRFTPENLSPLLKGRPLDKYVASLLLEGARSYTTAEEFVTQNETFFTQAINRPAYTSAAAAKNPSSEPAIPISTLHTAAAVLTMIPEEHWTAEIHRSNIASYIFSDTSVSTPDGDASIEKTEQGARKELFHYLRWALSGGAPGIGIPNTMEILGRDETVRRLQDAKEATKPLLPQKQMPNKKRPAPTEGELQSKAWMGSLAGLSK</sequence>
<name>D4B430_ARTBC</name>